<comment type="function">
    <text evidence="6">Component of the mitochondrial ribosome (mitoribosome), a dedicated translation machinery responsible for the synthesis of mitochondrial genome-encoded proteins, including at least some of the essential transmembrane subunits of the mitochondrial respiratory chain. The mitoribosomes are attached to the mitochondrial inner membrane and translation products are cotranslationally integrated into the membrane.</text>
</comment>
<dbReference type="InterPro" id="IPR047988">
    <property type="entry name" value="Ribosomal_uS7m_fungi"/>
</dbReference>
<protein>
    <recommendedName>
        <fullName evidence="7">Small ribosomal subunit protein uS7m</fullName>
    </recommendedName>
</protein>
<dbReference type="CDD" id="cd14868">
    <property type="entry name" value="uS7_Mitochondria_Fungi"/>
    <property type="match status" value="1"/>
</dbReference>
<dbReference type="PANTHER" id="PTHR11205">
    <property type="entry name" value="RIBOSOMAL PROTEIN S7"/>
    <property type="match status" value="1"/>
</dbReference>
<comment type="similarity">
    <text evidence="2">Belongs to the universal ribosomal protein uS7 family.</text>
</comment>
<dbReference type="InterPro" id="IPR000235">
    <property type="entry name" value="Ribosomal_uS7"/>
</dbReference>
<dbReference type="GO" id="GO:1990904">
    <property type="term" value="C:ribonucleoprotein complex"/>
    <property type="evidence" value="ECO:0007669"/>
    <property type="project" value="UniProtKB-KW"/>
</dbReference>
<dbReference type="Pfam" id="PF00177">
    <property type="entry name" value="Ribosomal_S7"/>
    <property type="match status" value="1"/>
</dbReference>
<dbReference type="SUPFAM" id="SSF47973">
    <property type="entry name" value="Ribosomal protein S7"/>
    <property type="match status" value="1"/>
</dbReference>
<dbReference type="AlphaFoldDB" id="A0AA39WKG2"/>
<accession>A0AA39WKG2</accession>
<evidence type="ECO:0000256" key="1">
    <source>
        <dbReference type="ARBA" id="ARBA00004173"/>
    </source>
</evidence>
<gene>
    <name evidence="9" type="ORF">B0T14DRAFT_434878</name>
</gene>
<keyword evidence="3 9" id="KW-0689">Ribosomal protein</keyword>
<organism evidence="9 10">
    <name type="scientific">Immersiella caudata</name>
    <dbReference type="NCBI Taxonomy" id="314043"/>
    <lineage>
        <taxon>Eukaryota</taxon>
        <taxon>Fungi</taxon>
        <taxon>Dikarya</taxon>
        <taxon>Ascomycota</taxon>
        <taxon>Pezizomycotina</taxon>
        <taxon>Sordariomycetes</taxon>
        <taxon>Sordariomycetidae</taxon>
        <taxon>Sordariales</taxon>
        <taxon>Lasiosphaeriaceae</taxon>
        <taxon>Immersiella</taxon>
    </lineage>
</organism>
<dbReference type="GO" id="GO:0005739">
    <property type="term" value="C:mitochondrion"/>
    <property type="evidence" value="ECO:0007669"/>
    <property type="project" value="UniProtKB-SubCell"/>
</dbReference>
<dbReference type="InterPro" id="IPR023798">
    <property type="entry name" value="Ribosomal_uS7_dom"/>
</dbReference>
<sequence>MAPRVNVLPVFRGLSIRSRPLAQRCIAAQTRQLSTIDHNSDAAQSENTFSDALRARMQTYGQSFEKKQESEPSEGTERALTENEIALNQLQQAAYGLNPFDPETHGHKFGVPTLPISRDMNQKRRYDTVVEQVTKLLMKDGKLAKAQRDMAMILNHLRSSPAPKVNPTRPLMPGPPTADQLPLDPVTYLTVAIDSVAPLIKIRKYAKLAGGGRALELPAPLHQRQRRRWAFGWILDAVNKRPSRGSGRAMFPTRVAEEIIAVVEGRSTVWDKRHELHKRGTAVRANVFSTKLRGKKL</sequence>
<dbReference type="GO" id="GO:0005840">
    <property type="term" value="C:ribosome"/>
    <property type="evidence" value="ECO:0007669"/>
    <property type="project" value="UniProtKB-KW"/>
</dbReference>
<comment type="subcellular location">
    <subcellularLocation>
        <location evidence="1">Mitochondrion</location>
    </subcellularLocation>
</comment>
<keyword evidence="4" id="KW-0496">Mitochondrion</keyword>
<keyword evidence="5" id="KW-0687">Ribonucleoprotein</keyword>
<comment type="caution">
    <text evidence="9">The sequence shown here is derived from an EMBL/GenBank/DDBJ whole genome shotgun (WGS) entry which is preliminary data.</text>
</comment>
<proteinExistence type="inferred from homology"/>
<evidence type="ECO:0000313" key="9">
    <source>
        <dbReference type="EMBL" id="KAK0617068.1"/>
    </source>
</evidence>
<feature type="domain" description="Small ribosomal subunit protein uS7" evidence="8">
    <location>
        <begin position="121"/>
        <end position="284"/>
    </location>
</feature>
<dbReference type="GO" id="GO:0006412">
    <property type="term" value="P:translation"/>
    <property type="evidence" value="ECO:0007669"/>
    <property type="project" value="InterPro"/>
</dbReference>
<evidence type="ECO:0000256" key="2">
    <source>
        <dbReference type="ARBA" id="ARBA00007151"/>
    </source>
</evidence>
<evidence type="ECO:0000256" key="7">
    <source>
        <dbReference type="ARBA" id="ARBA00039306"/>
    </source>
</evidence>
<dbReference type="FunFam" id="1.10.455.10:FF:000006">
    <property type="entry name" value="37S ribosomal protein S7, mitochondrial"/>
    <property type="match status" value="1"/>
</dbReference>
<reference evidence="9" key="1">
    <citation type="submission" date="2023-06" db="EMBL/GenBank/DDBJ databases">
        <title>Genome-scale phylogeny and comparative genomics of the fungal order Sordariales.</title>
        <authorList>
            <consortium name="Lawrence Berkeley National Laboratory"/>
            <person name="Hensen N."/>
            <person name="Bonometti L."/>
            <person name="Westerberg I."/>
            <person name="Brannstrom I.O."/>
            <person name="Guillou S."/>
            <person name="Cros-Aarteil S."/>
            <person name="Calhoun S."/>
            <person name="Haridas S."/>
            <person name="Kuo A."/>
            <person name="Mondo S."/>
            <person name="Pangilinan J."/>
            <person name="Riley R."/>
            <person name="Labutti K."/>
            <person name="Andreopoulos B."/>
            <person name="Lipzen A."/>
            <person name="Chen C."/>
            <person name="Yanf M."/>
            <person name="Daum C."/>
            <person name="Ng V."/>
            <person name="Clum A."/>
            <person name="Steindorff A."/>
            <person name="Ohm R."/>
            <person name="Martin F."/>
            <person name="Silar P."/>
            <person name="Natvig D."/>
            <person name="Lalanne C."/>
            <person name="Gautier V."/>
            <person name="Ament-Velasquez S.L."/>
            <person name="Kruys A."/>
            <person name="Hutchinson M.I."/>
            <person name="Powell A.J."/>
            <person name="Barry K."/>
            <person name="Miller A.N."/>
            <person name="Grigoriev I.V."/>
            <person name="Debuchy R."/>
            <person name="Gladieux P."/>
            <person name="Thoren M.H."/>
            <person name="Johannesson H."/>
        </authorList>
    </citation>
    <scope>NUCLEOTIDE SEQUENCE</scope>
    <source>
        <strain evidence="9">CBS 606.72</strain>
    </source>
</reference>
<evidence type="ECO:0000313" key="10">
    <source>
        <dbReference type="Proteomes" id="UP001175000"/>
    </source>
</evidence>
<evidence type="ECO:0000256" key="4">
    <source>
        <dbReference type="ARBA" id="ARBA00023128"/>
    </source>
</evidence>
<dbReference type="Proteomes" id="UP001175000">
    <property type="component" value="Unassembled WGS sequence"/>
</dbReference>
<dbReference type="Gene3D" id="1.10.455.10">
    <property type="entry name" value="Ribosomal protein S7 domain"/>
    <property type="match status" value="1"/>
</dbReference>
<evidence type="ECO:0000256" key="3">
    <source>
        <dbReference type="ARBA" id="ARBA00022980"/>
    </source>
</evidence>
<name>A0AA39WKG2_9PEZI</name>
<evidence type="ECO:0000256" key="5">
    <source>
        <dbReference type="ARBA" id="ARBA00023274"/>
    </source>
</evidence>
<dbReference type="EMBL" id="JAULSU010000005">
    <property type="protein sequence ID" value="KAK0617068.1"/>
    <property type="molecule type" value="Genomic_DNA"/>
</dbReference>
<keyword evidence="10" id="KW-1185">Reference proteome</keyword>
<dbReference type="InterPro" id="IPR036823">
    <property type="entry name" value="Ribosomal_uS7_dom_sf"/>
</dbReference>
<evidence type="ECO:0000259" key="8">
    <source>
        <dbReference type="Pfam" id="PF00177"/>
    </source>
</evidence>
<evidence type="ECO:0000256" key="6">
    <source>
        <dbReference type="ARBA" id="ARBA00037226"/>
    </source>
</evidence>